<keyword evidence="2 5" id="KW-0813">Transport</keyword>
<gene>
    <name evidence="7" type="ORF">OFUS_LOCUS23585</name>
</gene>
<dbReference type="Proteomes" id="UP000749559">
    <property type="component" value="Unassembled WGS sequence"/>
</dbReference>
<feature type="compositionally biased region" description="Basic and acidic residues" evidence="6">
    <location>
        <begin position="15"/>
        <end position="38"/>
    </location>
</feature>
<keyword evidence="3" id="KW-0677">Repeat</keyword>
<dbReference type="OrthoDB" id="29145at2759"/>
<comment type="similarity">
    <text evidence="1 5">Belongs to the importin alpha family.</text>
</comment>
<dbReference type="AlphaFoldDB" id="A0A8J1XJ02"/>
<keyword evidence="4 5" id="KW-0653">Protein transport</keyword>
<dbReference type="InterPro" id="IPR002652">
    <property type="entry name" value="Importin-a_IBB"/>
</dbReference>
<dbReference type="FunFam" id="1.25.10.10:FF:000009">
    <property type="entry name" value="Importin subunit alpha"/>
    <property type="match status" value="1"/>
</dbReference>
<dbReference type="GO" id="GO:0061608">
    <property type="term" value="F:nuclear import signal receptor activity"/>
    <property type="evidence" value="ECO:0007669"/>
    <property type="project" value="InterPro"/>
</dbReference>
<dbReference type="GO" id="GO:0005634">
    <property type="term" value="C:nucleus"/>
    <property type="evidence" value="ECO:0007669"/>
    <property type="project" value="UniProtKB-ARBA"/>
</dbReference>
<accession>A0A8J1XJ02</accession>
<evidence type="ECO:0000256" key="6">
    <source>
        <dbReference type="SAM" id="MobiDB-lite"/>
    </source>
</evidence>
<dbReference type="SMART" id="SM00185">
    <property type="entry name" value="ARM"/>
    <property type="match status" value="8"/>
</dbReference>
<reference evidence="7" key="1">
    <citation type="submission" date="2022-03" db="EMBL/GenBank/DDBJ databases">
        <authorList>
            <person name="Martin C."/>
        </authorList>
    </citation>
    <scope>NUCLEOTIDE SEQUENCE</scope>
</reference>
<sequence>MSKVERMRTYKNKGRNQDEMRRRRNETSVELRKARKDDQMLKRRNVTVDDEPTSPLAEKNTNIAGMTMIEILNGVDSTQPNVQFQCVQAARKMLSRERSPPIDQMIEAGMVPKLVAFLDRNDLPEVQFEAAWALTNIASGTQEQTRVVVNAGAVVPFIKLLGSDQANVCEQAVWALGNIAGDGPKLRDFVTKAGIVQPLLNLVKPDTPTSFLRNVTWTLSNLCRNKDPPPMFDTIRALLPTLARLLHHKDRDILSDTCWALSYVTDGTNDKIQAVVDVGVVPTLLSLLKTEEVSVLTPALRAIGNIVTGDDTQTQTVLDAGALALFPRLLSHPKNNIQKEAAWTISNITAGNVNQIEAVFQAGLVPKIIHQLAVGDFKTQKEATWAITNLVSGGTPVQIGQCIQYGVLKPLCDLLVAKDSKLLLIILDSLKSLLALADKNGQTEQLCILIEEADGLQKIEDLQQHENEDVYNFALKIIDTYYSEEGDEDKELAPETTEDGTFQLQTTQAVPTGGFAF</sequence>
<organism evidence="7 8">
    <name type="scientific">Owenia fusiformis</name>
    <name type="common">Polychaete worm</name>
    <dbReference type="NCBI Taxonomy" id="6347"/>
    <lineage>
        <taxon>Eukaryota</taxon>
        <taxon>Metazoa</taxon>
        <taxon>Spiralia</taxon>
        <taxon>Lophotrochozoa</taxon>
        <taxon>Annelida</taxon>
        <taxon>Polychaeta</taxon>
        <taxon>Sedentaria</taxon>
        <taxon>Canalipalpata</taxon>
        <taxon>Sabellida</taxon>
        <taxon>Oweniida</taxon>
        <taxon>Oweniidae</taxon>
        <taxon>Owenia</taxon>
    </lineage>
</organism>
<evidence type="ECO:0000256" key="2">
    <source>
        <dbReference type="ARBA" id="ARBA00022448"/>
    </source>
</evidence>
<dbReference type="Gene3D" id="1.20.5.690">
    <property type="entry name" value="Importin-alpha, importin-beta-binding domain"/>
    <property type="match status" value="1"/>
</dbReference>
<protein>
    <recommendedName>
        <fullName evidence="5">Importin subunit alpha</fullName>
    </recommendedName>
</protein>
<dbReference type="InterPro" id="IPR032413">
    <property type="entry name" value="Arm_3"/>
</dbReference>
<evidence type="ECO:0000313" key="7">
    <source>
        <dbReference type="EMBL" id="CAH1799594.1"/>
    </source>
</evidence>
<dbReference type="PIRSF" id="PIRSF005673">
    <property type="entry name" value="Importin_alpha"/>
    <property type="match status" value="1"/>
</dbReference>
<dbReference type="EMBL" id="CAIIXF020000011">
    <property type="protein sequence ID" value="CAH1799594.1"/>
    <property type="molecule type" value="Genomic_DNA"/>
</dbReference>
<proteinExistence type="inferred from homology"/>
<dbReference type="GO" id="GO:0006606">
    <property type="term" value="P:protein import into nucleus"/>
    <property type="evidence" value="ECO:0007669"/>
    <property type="project" value="InterPro"/>
</dbReference>
<dbReference type="Pfam" id="PF00514">
    <property type="entry name" value="Arm"/>
    <property type="match status" value="7"/>
</dbReference>
<dbReference type="InterPro" id="IPR000225">
    <property type="entry name" value="Armadillo"/>
</dbReference>
<evidence type="ECO:0000256" key="1">
    <source>
        <dbReference type="ARBA" id="ARBA00010394"/>
    </source>
</evidence>
<evidence type="ECO:0000256" key="4">
    <source>
        <dbReference type="ARBA" id="ARBA00022927"/>
    </source>
</evidence>
<dbReference type="InterPro" id="IPR011989">
    <property type="entry name" value="ARM-like"/>
</dbReference>
<dbReference type="InterPro" id="IPR016024">
    <property type="entry name" value="ARM-type_fold"/>
</dbReference>
<dbReference type="PROSITE" id="PS50176">
    <property type="entry name" value="ARM_REPEAT"/>
    <property type="match status" value="4"/>
</dbReference>
<dbReference type="PROSITE" id="PS51214">
    <property type="entry name" value="IBB"/>
    <property type="match status" value="1"/>
</dbReference>
<evidence type="ECO:0000256" key="3">
    <source>
        <dbReference type="ARBA" id="ARBA00022737"/>
    </source>
</evidence>
<dbReference type="Pfam" id="PF16186">
    <property type="entry name" value="Arm_3"/>
    <property type="match status" value="1"/>
</dbReference>
<evidence type="ECO:0000256" key="5">
    <source>
        <dbReference type="PIRNR" id="PIRNR005673"/>
    </source>
</evidence>
<name>A0A8J1XJ02_OWEFU</name>
<dbReference type="Gene3D" id="1.25.10.10">
    <property type="entry name" value="Leucine-rich Repeat Variant"/>
    <property type="match status" value="1"/>
</dbReference>
<dbReference type="Pfam" id="PF01749">
    <property type="entry name" value="IBB"/>
    <property type="match status" value="1"/>
</dbReference>
<keyword evidence="8" id="KW-1185">Reference proteome</keyword>
<dbReference type="GO" id="GO:0005737">
    <property type="term" value="C:cytoplasm"/>
    <property type="evidence" value="ECO:0007669"/>
    <property type="project" value="InterPro"/>
</dbReference>
<dbReference type="InterPro" id="IPR024931">
    <property type="entry name" value="Importin_alpha"/>
</dbReference>
<comment type="caution">
    <text evidence="7">The sequence shown here is derived from an EMBL/GenBank/DDBJ whole genome shotgun (WGS) entry which is preliminary data.</text>
</comment>
<dbReference type="InterPro" id="IPR036975">
    <property type="entry name" value="Importin-a_IBB_sf"/>
</dbReference>
<feature type="region of interest" description="Disordered" evidence="6">
    <location>
        <begin position="1"/>
        <end position="38"/>
    </location>
</feature>
<dbReference type="PANTHER" id="PTHR23316">
    <property type="entry name" value="IMPORTIN ALPHA"/>
    <property type="match status" value="1"/>
</dbReference>
<evidence type="ECO:0000313" key="8">
    <source>
        <dbReference type="Proteomes" id="UP000749559"/>
    </source>
</evidence>
<dbReference type="SUPFAM" id="SSF48371">
    <property type="entry name" value="ARM repeat"/>
    <property type="match status" value="1"/>
</dbReference>